<dbReference type="Proteomes" id="UP000664032">
    <property type="component" value="Unassembled WGS sequence"/>
</dbReference>
<sequence>MSGSLQQFITPEPAELRWFERANYIAVNLGLIAYGVTIVTICTCAYYLIHEKNLKKNAKWLAFIFALFIGSTVNISINMTFNEWAWIDFRAYPGGPLQFLLEQQSNVINTWGNSISTAVQLLSDGMLIYRVYVLYQHWYVIVVPVMAWIVMLILGAFFILQAARPDSSLWSHITLNFSLPYFSLTMATNILLTLMLIIRLLYMRHRVMKIIDRSHGKTYTNIVTMLLESAALYGVVSFIFLVLYIKGNTAALLFIPLLTQVQCISPVLIILRVTRGRAWSAKTITKLQLNNNARMNMVNVNSNTSVERTDDVSLSTLQASPNKSHFNSTTSNIMFSDKV</sequence>
<keyword evidence="2" id="KW-1185">Reference proteome</keyword>
<dbReference type="EMBL" id="JAFIQS020000010">
    <property type="protein sequence ID" value="KAH9476732.1"/>
    <property type="molecule type" value="Genomic_DNA"/>
</dbReference>
<reference evidence="1" key="1">
    <citation type="submission" date="2021-10" db="EMBL/GenBank/DDBJ databases">
        <title>Psilocybe cubensis genome.</title>
        <authorList>
            <person name="Mckernan K.J."/>
            <person name="Crawford S."/>
            <person name="Trippe A."/>
            <person name="Kane L.T."/>
            <person name="Mclaughlin S."/>
        </authorList>
    </citation>
    <scope>NUCLEOTIDE SEQUENCE</scope>
    <source>
        <strain evidence="1">MGC-MH-2018</strain>
    </source>
</reference>
<gene>
    <name evidence="1" type="ORF">JR316_0010647</name>
</gene>
<proteinExistence type="predicted"/>
<protein>
    <submittedName>
        <fullName evidence="1">Uncharacterized protein</fullName>
    </submittedName>
</protein>
<evidence type="ECO:0000313" key="1">
    <source>
        <dbReference type="EMBL" id="KAH9476732.1"/>
    </source>
</evidence>
<accession>A0ACB8GMV3</accession>
<comment type="caution">
    <text evidence="1">The sequence shown here is derived from an EMBL/GenBank/DDBJ whole genome shotgun (WGS) entry which is preliminary data.</text>
</comment>
<name>A0ACB8GMV3_PSICU</name>
<evidence type="ECO:0000313" key="2">
    <source>
        <dbReference type="Proteomes" id="UP000664032"/>
    </source>
</evidence>
<organism evidence="1 2">
    <name type="scientific">Psilocybe cubensis</name>
    <name type="common">Psychedelic mushroom</name>
    <name type="synonym">Stropharia cubensis</name>
    <dbReference type="NCBI Taxonomy" id="181762"/>
    <lineage>
        <taxon>Eukaryota</taxon>
        <taxon>Fungi</taxon>
        <taxon>Dikarya</taxon>
        <taxon>Basidiomycota</taxon>
        <taxon>Agaricomycotina</taxon>
        <taxon>Agaricomycetes</taxon>
        <taxon>Agaricomycetidae</taxon>
        <taxon>Agaricales</taxon>
        <taxon>Agaricineae</taxon>
        <taxon>Strophariaceae</taxon>
        <taxon>Psilocybe</taxon>
    </lineage>
</organism>